<protein>
    <submittedName>
        <fullName evidence="1">Leucine-rich repeat domain-containing protein</fullName>
    </submittedName>
</protein>
<dbReference type="InterPro" id="IPR047722">
    <property type="entry name" value="STM4015-like"/>
</dbReference>
<organism evidence="1 2">
    <name type="scientific">Herbidospora solisilvae</name>
    <dbReference type="NCBI Taxonomy" id="2696284"/>
    <lineage>
        <taxon>Bacteria</taxon>
        <taxon>Bacillati</taxon>
        <taxon>Actinomycetota</taxon>
        <taxon>Actinomycetes</taxon>
        <taxon>Streptosporangiales</taxon>
        <taxon>Streptosporangiaceae</taxon>
        <taxon>Herbidospora</taxon>
    </lineage>
</organism>
<reference evidence="1 2" key="1">
    <citation type="submission" date="2020-01" db="EMBL/GenBank/DDBJ databases">
        <title>Herbidospora sp. NEAU-GS84 nov., a novel actinomycete isolated from soil.</title>
        <authorList>
            <person name="Han L."/>
        </authorList>
    </citation>
    <scope>NUCLEOTIDE SEQUENCE [LARGE SCALE GENOMIC DNA]</scope>
    <source>
        <strain evidence="1 2">NEAU-GS84</strain>
    </source>
</reference>
<sequence>MTISLDLPRHTDDTDVYYRRYAGLPTVDFFRQAVHPPGEVAWELGCDDLDDFFDAVDPAQVRALVVGGWDADADAVVERLVAEAHRLPALRALFFGAIPQEALEISWINQTDVTPLLTAFPDLERLETRGGMGLRLSPVRHERLRMLRAESGGLDGDFVRGVAACRFPALEHLELWLGVEEYGGDYTVDDLAPILSGDHLPALKHLGLQDSDRQDDVAAAVATAPIVARLDGLALSMGTLTDDGAEALLSGQPLTHLRRLDLHHHYLSDAMMARLRAALGSVDLDLEAQGDPDEFDGWLFTSVNE</sequence>
<dbReference type="EMBL" id="WXEW01000001">
    <property type="protein sequence ID" value="NAS20817.1"/>
    <property type="molecule type" value="Genomic_DNA"/>
</dbReference>
<name>A0A7C9NYM6_9ACTN</name>
<dbReference type="Gene3D" id="3.80.10.10">
    <property type="entry name" value="Ribonuclease Inhibitor"/>
    <property type="match status" value="1"/>
</dbReference>
<proteinExistence type="predicted"/>
<dbReference type="RefSeq" id="WP_161478279.1">
    <property type="nucleotide sequence ID" value="NZ_WXEW01000001.1"/>
</dbReference>
<dbReference type="SUPFAM" id="SSF52047">
    <property type="entry name" value="RNI-like"/>
    <property type="match status" value="1"/>
</dbReference>
<evidence type="ECO:0000313" key="1">
    <source>
        <dbReference type="EMBL" id="NAS20817.1"/>
    </source>
</evidence>
<keyword evidence="2" id="KW-1185">Reference proteome</keyword>
<dbReference type="Proteomes" id="UP000479526">
    <property type="component" value="Unassembled WGS sequence"/>
</dbReference>
<gene>
    <name evidence="1" type="ORF">GT755_03855</name>
</gene>
<comment type="caution">
    <text evidence="1">The sequence shown here is derived from an EMBL/GenBank/DDBJ whole genome shotgun (WGS) entry which is preliminary data.</text>
</comment>
<dbReference type="InterPro" id="IPR032675">
    <property type="entry name" value="LRR_dom_sf"/>
</dbReference>
<dbReference type="NCBIfam" id="NF038076">
    <property type="entry name" value="fam_STM4015"/>
    <property type="match status" value="1"/>
</dbReference>
<accession>A0A7C9NYM6</accession>
<dbReference type="AlphaFoldDB" id="A0A7C9NYM6"/>
<evidence type="ECO:0000313" key="2">
    <source>
        <dbReference type="Proteomes" id="UP000479526"/>
    </source>
</evidence>